<sequence>MKPLLRAVLIIDALLLLAFGLLFLATPWKSLYDALHLVQTDPVLVGQGFGLALVGLAWLALHASLDGAMTATVAKVVGHVNWLTAVLLLVWLIGLHTPPLTGFGQLVAVVVAIVLLVVGLGGVRLASAVRRRERALAAEAAAAERADKAAARQAAKDAKQEAKLEARAQSAARATPVAAGGYAATEPVVEPVLSPRQSTVIDPATGRTIDPATGRVVDPVSGRVVEPTLEPGVTAAPAGERDAAAQAEAAREEARRDAAGSPGSPRPPFHG</sequence>
<feature type="region of interest" description="Disordered" evidence="1">
    <location>
        <begin position="222"/>
        <end position="271"/>
    </location>
</feature>
<dbReference type="Proteomes" id="UP000826462">
    <property type="component" value="Chromosome 1"/>
</dbReference>
<evidence type="ECO:0000256" key="2">
    <source>
        <dbReference type="SAM" id="Phobius"/>
    </source>
</evidence>
<proteinExistence type="predicted"/>
<evidence type="ECO:0008006" key="5">
    <source>
        <dbReference type="Google" id="ProtNLM"/>
    </source>
</evidence>
<organism evidence="3 4">
    <name type="scientific">Paraburkholderia edwinii</name>
    <dbReference type="NCBI Taxonomy" id="2861782"/>
    <lineage>
        <taxon>Bacteria</taxon>
        <taxon>Pseudomonadati</taxon>
        <taxon>Pseudomonadota</taxon>
        <taxon>Betaproteobacteria</taxon>
        <taxon>Burkholderiales</taxon>
        <taxon>Burkholderiaceae</taxon>
        <taxon>Paraburkholderia</taxon>
    </lineage>
</organism>
<dbReference type="RefSeq" id="WP_219796348.1">
    <property type="nucleotide sequence ID" value="NZ_CP080095.1"/>
</dbReference>
<accession>A0ABX8UJB4</accession>
<evidence type="ECO:0000256" key="1">
    <source>
        <dbReference type="SAM" id="MobiDB-lite"/>
    </source>
</evidence>
<evidence type="ECO:0000313" key="3">
    <source>
        <dbReference type="EMBL" id="QYD67355.1"/>
    </source>
</evidence>
<feature type="transmembrane region" description="Helical" evidence="2">
    <location>
        <begin position="44"/>
        <end position="61"/>
    </location>
</feature>
<keyword evidence="2" id="KW-0472">Membrane</keyword>
<reference evidence="3 4" key="1">
    <citation type="submission" date="2021-07" db="EMBL/GenBank/DDBJ databases">
        <title>Paraburkholderia edwinii protects Aspergillus sp. from phenazines by acting as a toxin sponge.</title>
        <authorList>
            <person name="Dahlstrom K.M."/>
            <person name="Newman D.K."/>
        </authorList>
    </citation>
    <scope>NUCLEOTIDE SEQUENCE [LARGE SCALE GENOMIC DNA]</scope>
    <source>
        <strain evidence="3 4">Pe01</strain>
    </source>
</reference>
<name>A0ABX8UJB4_9BURK</name>
<protein>
    <recommendedName>
        <fullName evidence="5">Transmembrane protein</fullName>
    </recommendedName>
</protein>
<feature type="transmembrane region" description="Helical" evidence="2">
    <location>
        <begin position="106"/>
        <end position="126"/>
    </location>
</feature>
<evidence type="ECO:0000313" key="4">
    <source>
        <dbReference type="Proteomes" id="UP000826462"/>
    </source>
</evidence>
<feature type="transmembrane region" description="Helical" evidence="2">
    <location>
        <begin position="7"/>
        <end position="24"/>
    </location>
</feature>
<keyword evidence="2" id="KW-1133">Transmembrane helix</keyword>
<feature type="transmembrane region" description="Helical" evidence="2">
    <location>
        <begin position="73"/>
        <end position="94"/>
    </location>
</feature>
<keyword evidence="2" id="KW-0812">Transmembrane</keyword>
<keyword evidence="4" id="KW-1185">Reference proteome</keyword>
<dbReference type="EMBL" id="CP080095">
    <property type="protein sequence ID" value="QYD67355.1"/>
    <property type="molecule type" value="Genomic_DNA"/>
</dbReference>
<feature type="compositionally biased region" description="Basic and acidic residues" evidence="1">
    <location>
        <begin position="239"/>
        <end position="258"/>
    </location>
</feature>
<gene>
    <name evidence="3" type="ORF">KZJ38_13340</name>
</gene>